<sequence length="278" mass="31843">MDSNAFQRWNSDLANVIAHVGDPIFFQQVFAAIEAQVPVAYPQAWLYHKDLPPQLLDHKIPKDAYDSQVDEYLEGPYREDPFFKISLSAPRNNCYRLSRLVTGDFEQSSYHKDYYASTGTVDEAIIVTRLTDGSVINISLMRLLNQGEFSEDEYNWLCSVSQCLAELIDLHTRREEFVESNLLQPGVDYHIQQGYETFGTSYVSDREQEVLELLLRGYGADTSAEKLDISLETVRRHRKSIYKKLDVNSQADLFALFINVIPYVAKSKGEDPLKAYMG</sequence>
<dbReference type="RefSeq" id="WP_279242105.1">
    <property type="nucleotide sequence ID" value="NZ_CP036501.1"/>
</dbReference>
<keyword evidence="3" id="KW-0804">Transcription</keyword>
<dbReference type="PANTHER" id="PTHR44688:SF16">
    <property type="entry name" value="DNA-BINDING TRANSCRIPTIONAL ACTIVATOR DEVR_DOSR"/>
    <property type="match status" value="1"/>
</dbReference>
<evidence type="ECO:0000256" key="2">
    <source>
        <dbReference type="ARBA" id="ARBA00023125"/>
    </source>
</evidence>
<proteinExistence type="predicted"/>
<dbReference type="CDD" id="cd06170">
    <property type="entry name" value="LuxR_C_like"/>
    <property type="match status" value="1"/>
</dbReference>
<protein>
    <submittedName>
        <fullName evidence="5">LuxR family transcriptional regulator</fullName>
    </submittedName>
</protein>
<dbReference type="SUPFAM" id="SSF46894">
    <property type="entry name" value="C-terminal effector domain of the bipartite response regulators"/>
    <property type="match status" value="1"/>
</dbReference>
<dbReference type="Pfam" id="PF00196">
    <property type="entry name" value="GerE"/>
    <property type="match status" value="1"/>
</dbReference>
<dbReference type="Proteomes" id="UP001317963">
    <property type="component" value="Chromosome"/>
</dbReference>
<organism evidence="5 6">
    <name type="scientific">Candidatus Paraluminiphilus aquimaris</name>
    <dbReference type="NCBI Taxonomy" id="2518994"/>
    <lineage>
        <taxon>Bacteria</taxon>
        <taxon>Pseudomonadati</taxon>
        <taxon>Pseudomonadota</taxon>
        <taxon>Gammaproteobacteria</taxon>
        <taxon>Cellvibrionales</taxon>
        <taxon>Halieaceae</taxon>
        <taxon>Candidatus Paraluminiphilus</taxon>
    </lineage>
</organism>
<keyword evidence="2" id="KW-0238">DNA-binding</keyword>
<evidence type="ECO:0000256" key="1">
    <source>
        <dbReference type="ARBA" id="ARBA00023015"/>
    </source>
</evidence>
<dbReference type="PANTHER" id="PTHR44688">
    <property type="entry name" value="DNA-BINDING TRANSCRIPTIONAL ACTIVATOR DEVR_DOSR"/>
    <property type="match status" value="1"/>
</dbReference>
<evidence type="ECO:0000256" key="3">
    <source>
        <dbReference type="ARBA" id="ARBA00023163"/>
    </source>
</evidence>
<name>A0ABY6Q3W2_9GAMM</name>
<keyword evidence="1" id="KW-0805">Transcription regulation</keyword>
<dbReference type="InterPro" id="IPR016032">
    <property type="entry name" value="Sig_transdc_resp-reg_C-effctor"/>
</dbReference>
<dbReference type="Gene3D" id="1.10.10.10">
    <property type="entry name" value="Winged helix-like DNA-binding domain superfamily/Winged helix DNA-binding domain"/>
    <property type="match status" value="1"/>
</dbReference>
<feature type="domain" description="HTH luxR-type" evidence="4">
    <location>
        <begin position="196"/>
        <end position="261"/>
    </location>
</feature>
<dbReference type="PRINTS" id="PR00038">
    <property type="entry name" value="HTHLUXR"/>
</dbReference>
<gene>
    <name evidence="5" type="ORF">E0F26_00620</name>
</gene>
<dbReference type="PROSITE" id="PS50043">
    <property type="entry name" value="HTH_LUXR_2"/>
    <property type="match status" value="1"/>
</dbReference>
<dbReference type="SMART" id="SM00421">
    <property type="entry name" value="HTH_LUXR"/>
    <property type="match status" value="1"/>
</dbReference>
<evidence type="ECO:0000259" key="4">
    <source>
        <dbReference type="PROSITE" id="PS50043"/>
    </source>
</evidence>
<keyword evidence="6" id="KW-1185">Reference proteome</keyword>
<dbReference type="InterPro" id="IPR000792">
    <property type="entry name" value="Tscrpt_reg_LuxR_C"/>
</dbReference>
<dbReference type="InterPro" id="IPR036388">
    <property type="entry name" value="WH-like_DNA-bd_sf"/>
</dbReference>
<dbReference type="EMBL" id="CP036501">
    <property type="protein sequence ID" value="UZP73327.1"/>
    <property type="molecule type" value="Genomic_DNA"/>
</dbReference>
<evidence type="ECO:0000313" key="5">
    <source>
        <dbReference type="EMBL" id="UZP73327.1"/>
    </source>
</evidence>
<reference evidence="5 6" key="1">
    <citation type="submission" date="2019-02" db="EMBL/GenBank/DDBJ databases">
        <title>Halieaceae_genomes.</title>
        <authorList>
            <person name="Li S.-H."/>
        </authorList>
    </citation>
    <scope>NUCLEOTIDE SEQUENCE [LARGE SCALE GENOMIC DNA]</scope>
    <source>
        <strain evidence="5 6">JH123</strain>
    </source>
</reference>
<evidence type="ECO:0000313" key="6">
    <source>
        <dbReference type="Proteomes" id="UP001317963"/>
    </source>
</evidence>
<accession>A0ABY6Q3W2</accession>